<organism evidence="1 2">
    <name type="scientific">Oldenlandia corymbosa var. corymbosa</name>
    <dbReference type="NCBI Taxonomy" id="529605"/>
    <lineage>
        <taxon>Eukaryota</taxon>
        <taxon>Viridiplantae</taxon>
        <taxon>Streptophyta</taxon>
        <taxon>Embryophyta</taxon>
        <taxon>Tracheophyta</taxon>
        <taxon>Spermatophyta</taxon>
        <taxon>Magnoliopsida</taxon>
        <taxon>eudicotyledons</taxon>
        <taxon>Gunneridae</taxon>
        <taxon>Pentapetalae</taxon>
        <taxon>asterids</taxon>
        <taxon>lamiids</taxon>
        <taxon>Gentianales</taxon>
        <taxon>Rubiaceae</taxon>
        <taxon>Rubioideae</taxon>
        <taxon>Spermacoceae</taxon>
        <taxon>Hedyotis-Oldenlandia complex</taxon>
        <taxon>Oldenlandia</taxon>
    </lineage>
</organism>
<name>A0AAV1E3A5_OLDCO</name>
<sequence>MASAAVRLRAVLNKAAKTWASCRGNHHHRRLVNGKFSSVLGGVDSSSHFHSSHNNVDVWPASFDFPASRKHYCSLQSTELSDRLTPVSCANDDRGVLYAADYAINIYNEHFASTGKVISSRVVKASALRIGICIYSLILEGIPETGGSLNVYHALVQHNPFKQEKTLLDWQLVSESSFPCPRCLDSVDCQGVDMRGETKNYTHSTVASDAIVPIDAEDNEQINNYTLYDYASSAVIENNYNLVNKKIRLEKVLCASKLEVAGAVSYFLFFRAKDVDADRGIFCAVIKKDGVEEFSSMSPQQYQQVGTRKMQDSILHVVRVGSA</sequence>
<proteinExistence type="predicted"/>
<protein>
    <submittedName>
        <fullName evidence="1">OLC1v1015460C4</fullName>
    </submittedName>
</protein>
<gene>
    <name evidence="1" type="ORF">OLC1_LOCUS21356</name>
</gene>
<keyword evidence="2" id="KW-1185">Reference proteome</keyword>
<reference evidence="1" key="1">
    <citation type="submission" date="2023-03" db="EMBL/GenBank/DDBJ databases">
        <authorList>
            <person name="Julca I."/>
        </authorList>
    </citation>
    <scope>NUCLEOTIDE SEQUENCE</scope>
</reference>
<accession>A0AAV1E3A5</accession>
<evidence type="ECO:0000313" key="1">
    <source>
        <dbReference type="EMBL" id="CAI9114681.1"/>
    </source>
</evidence>
<dbReference type="Proteomes" id="UP001161247">
    <property type="component" value="Chromosome 8"/>
</dbReference>
<dbReference type="AlphaFoldDB" id="A0AAV1E3A5"/>
<evidence type="ECO:0000313" key="2">
    <source>
        <dbReference type="Proteomes" id="UP001161247"/>
    </source>
</evidence>
<dbReference type="EMBL" id="OX459125">
    <property type="protein sequence ID" value="CAI9114681.1"/>
    <property type="molecule type" value="Genomic_DNA"/>
</dbReference>